<feature type="region of interest" description="Disordered" evidence="1">
    <location>
        <begin position="1"/>
        <end position="21"/>
    </location>
</feature>
<dbReference type="GO" id="GO:0005737">
    <property type="term" value="C:cytoplasm"/>
    <property type="evidence" value="ECO:0007669"/>
    <property type="project" value="TreeGrafter"/>
</dbReference>
<feature type="domain" description="NAD-dependent epimerase/dehydratase" evidence="2">
    <location>
        <begin position="26"/>
        <end position="268"/>
    </location>
</feature>
<evidence type="ECO:0000313" key="3">
    <source>
        <dbReference type="EMBL" id="SHG30128.1"/>
    </source>
</evidence>
<dbReference type="SUPFAM" id="SSF51735">
    <property type="entry name" value="NAD(P)-binding Rossmann-fold domains"/>
    <property type="match status" value="1"/>
</dbReference>
<dbReference type="Pfam" id="PF01370">
    <property type="entry name" value="Epimerase"/>
    <property type="match status" value="1"/>
</dbReference>
<evidence type="ECO:0000313" key="4">
    <source>
        <dbReference type="Proteomes" id="UP000184485"/>
    </source>
</evidence>
<dbReference type="Proteomes" id="UP000184485">
    <property type="component" value="Unassembled WGS sequence"/>
</dbReference>
<dbReference type="EMBL" id="FQUP01000004">
    <property type="protein sequence ID" value="SHG30128.1"/>
    <property type="molecule type" value="Genomic_DNA"/>
</dbReference>
<gene>
    <name evidence="3" type="ORF">SAMN02745157_3958</name>
</gene>
<evidence type="ECO:0000256" key="1">
    <source>
        <dbReference type="SAM" id="MobiDB-lite"/>
    </source>
</evidence>
<reference evidence="3 4" key="1">
    <citation type="submission" date="2016-11" db="EMBL/GenBank/DDBJ databases">
        <authorList>
            <person name="Jaros S."/>
            <person name="Januszkiewicz K."/>
            <person name="Wedrychowicz H."/>
        </authorList>
    </citation>
    <scope>NUCLEOTIDE SEQUENCE [LARGE SCALE GENOMIC DNA]</scope>
    <source>
        <strain evidence="3 4">DSM 19436</strain>
    </source>
</reference>
<evidence type="ECO:0000259" key="2">
    <source>
        <dbReference type="Pfam" id="PF01370"/>
    </source>
</evidence>
<accession>A0A1M5IP74</accession>
<name>A0A1M5IP74_9HYPH</name>
<sequence length="361" mass="38778">MTRRRPPTPLGTDRLSDPGDHWPRRVVVTGAGGHLGGWIVSILASGGVNVTATAGPGEDPQRLAAEFIASGVQPARLRVVACDLLDKPCWTEIMAGQDALIHVAAPMPHVLTEDAAPLVACAREGSRRVVEAAAAAGIRRMVMTSSIMAALYSADRPDARVVTEADWSTPGRAPMTVYAEAKTVAERTVWEVAAARGLATTVINPGIIFGPGLTSSISPSLNIFREILLGRAIVAPRILLPLVDVRDVAWLHVAALLSDAAVGERIFAVADQLWLADLIACIRASGFEQLPVPRPIDDERARRLADSFSILSYLRFDIGEERWIGRGKAEALLKLRWRPVEETIVETARSLSGRADARHAA</sequence>
<dbReference type="PANTHER" id="PTHR48079">
    <property type="entry name" value="PROTEIN YEEZ"/>
    <property type="match status" value="1"/>
</dbReference>
<dbReference type="GO" id="GO:0004029">
    <property type="term" value="F:aldehyde dehydrogenase (NAD+) activity"/>
    <property type="evidence" value="ECO:0007669"/>
    <property type="project" value="TreeGrafter"/>
</dbReference>
<proteinExistence type="predicted"/>
<dbReference type="InterPro" id="IPR001509">
    <property type="entry name" value="Epimerase_deHydtase"/>
</dbReference>
<dbReference type="Gene3D" id="3.40.50.720">
    <property type="entry name" value="NAD(P)-binding Rossmann-like Domain"/>
    <property type="match status" value="1"/>
</dbReference>
<dbReference type="STRING" id="1122133.SAMN02745157_3958"/>
<dbReference type="AlphaFoldDB" id="A0A1M5IP74"/>
<dbReference type="OrthoDB" id="9778052at2"/>
<keyword evidence="4" id="KW-1185">Reference proteome</keyword>
<organism evidence="3 4">
    <name type="scientific">Kaistia soli DSM 19436</name>
    <dbReference type="NCBI Taxonomy" id="1122133"/>
    <lineage>
        <taxon>Bacteria</taxon>
        <taxon>Pseudomonadati</taxon>
        <taxon>Pseudomonadota</taxon>
        <taxon>Alphaproteobacteria</taxon>
        <taxon>Hyphomicrobiales</taxon>
        <taxon>Kaistiaceae</taxon>
        <taxon>Kaistia</taxon>
    </lineage>
</organism>
<dbReference type="InterPro" id="IPR051783">
    <property type="entry name" value="NAD(P)-dependent_oxidoreduct"/>
</dbReference>
<protein>
    <submittedName>
        <fullName evidence="3">Nucleoside-diphosphate-sugar epimerase</fullName>
    </submittedName>
</protein>
<dbReference type="PANTHER" id="PTHR48079:SF6">
    <property type="entry name" value="NAD(P)-BINDING DOMAIN-CONTAINING PROTEIN-RELATED"/>
    <property type="match status" value="1"/>
</dbReference>
<dbReference type="InterPro" id="IPR036291">
    <property type="entry name" value="NAD(P)-bd_dom_sf"/>
</dbReference>